<dbReference type="GO" id="GO:0055085">
    <property type="term" value="P:transmembrane transport"/>
    <property type="evidence" value="ECO:0007669"/>
    <property type="project" value="TreeGrafter"/>
</dbReference>
<dbReference type="NCBIfam" id="TIGR02872">
    <property type="entry name" value="spore_ytvI"/>
    <property type="match status" value="1"/>
</dbReference>
<dbReference type="InterPro" id="IPR014227">
    <property type="entry name" value="YtvI-like"/>
</dbReference>
<keyword evidence="5 6" id="KW-0472">Membrane</keyword>
<evidence type="ECO:0000256" key="2">
    <source>
        <dbReference type="ARBA" id="ARBA00009773"/>
    </source>
</evidence>
<protein>
    <submittedName>
        <fullName evidence="7">Pheromone autoinducer 2 transporter</fullName>
    </submittedName>
</protein>
<dbReference type="KEGG" id="blr:BRLA_c009140"/>
<accession>A0A075R6P9</accession>
<dbReference type="STRING" id="1042163.BRLA_c009140"/>
<evidence type="ECO:0000256" key="5">
    <source>
        <dbReference type="ARBA" id="ARBA00023136"/>
    </source>
</evidence>
<gene>
    <name evidence="7" type="ORF">BRLA_c009140</name>
</gene>
<feature type="transmembrane region" description="Helical" evidence="6">
    <location>
        <begin position="301"/>
        <end position="321"/>
    </location>
</feature>
<evidence type="ECO:0000256" key="1">
    <source>
        <dbReference type="ARBA" id="ARBA00004141"/>
    </source>
</evidence>
<feature type="transmembrane region" description="Helical" evidence="6">
    <location>
        <begin position="341"/>
        <end position="367"/>
    </location>
</feature>
<keyword evidence="3 6" id="KW-0812">Transmembrane</keyword>
<reference evidence="7 8" key="1">
    <citation type="journal article" date="2011" name="J. Bacteriol.">
        <title>Genome sequence of Brevibacillus laterosporus LMG 15441, a pathogen of invertebrates.</title>
        <authorList>
            <person name="Djukic M."/>
            <person name="Poehlein A."/>
            <person name="Thurmer A."/>
            <person name="Daniel R."/>
        </authorList>
    </citation>
    <scope>NUCLEOTIDE SEQUENCE [LARGE SCALE GENOMIC DNA]</scope>
    <source>
        <strain evidence="7 8">LMG 15441</strain>
    </source>
</reference>
<dbReference type="EMBL" id="CP007806">
    <property type="protein sequence ID" value="AIG25255.1"/>
    <property type="molecule type" value="Genomic_DNA"/>
</dbReference>
<dbReference type="AlphaFoldDB" id="A0A075R6P9"/>
<dbReference type="PANTHER" id="PTHR21716:SF68">
    <property type="entry name" value="TRANSPORT PROTEIN YTVI-RELATED"/>
    <property type="match status" value="1"/>
</dbReference>
<sequence>MIDQEGTTLTPETWLTRLFQGIRFLWVILCIVALYFAVIKITPLIYPFIISLIIAIIVNRPVTNLTERLRFPRWLSVTVVLLLLLLIVTGVITLVINTTVNEIGNLVKLLPRLSVEFTGYIQNFLAHDFIANLYHRFQFFYTQLDLNSQTTIDSNVKEALHTISNSFQTIIVGALSGINAFLLSLPSLGTVFVISLLGAFFLSKDFYLWKSRMHKILPTGVNHRMDQIVLDLRSALVGFLKAQLTLISITAAIVIIGLLLLRVEYAITIGLLTGLVDLLPYLGTGTVFVPWIIFLFFKGQYGLVVGLSVLYGIVVIFRQIIEPKIVAESVGLDPLLTLVALFAGLELFGVLGLIIGPVSLVIINALVKAKIFEDLWMYIVKGKL</sequence>
<dbReference type="eggNOG" id="COG0628">
    <property type="taxonomic scope" value="Bacteria"/>
</dbReference>
<comment type="subcellular location">
    <subcellularLocation>
        <location evidence="1">Membrane</location>
        <topology evidence="1">Multi-pass membrane protein</topology>
    </subcellularLocation>
</comment>
<feature type="transmembrane region" description="Helical" evidence="6">
    <location>
        <begin position="267"/>
        <end position="294"/>
    </location>
</feature>
<dbReference type="InterPro" id="IPR002549">
    <property type="entry name" value="AI-2E-like"/>
</dbReference>
<dbReference type="RefSeq" id="WP_003335239.1">
    <property type="nucleotide sequence ID" value="NZ_CP007806.1"/>
</dbReference>
<evidence type="ECO:0000313" key="8">
    <source>
        <dbReference type="Proteomes" id="UP000005850"/>
    </source>
</evidence>
<dbReference type="PANTHER" id="PTHR21716">
    <property type="entry name" value="TRANSMEMBRANE PROTEIN"/>
    <property type="match status" value="1"/>
</dbReference>
<feature type="transmembrane region" description="Helical" evidence="6">
    <location>
        <begin position="242"/>
        <end position="261"/>
    </location>
</feature>
<feature type="transmembrane region" description="Helical" evidence="6">
    <location>
        <begin position="44"/>
        <end position="62"/>
    </location>
</feature>
<keyword evidence="4 6" id="KW-1133">Transmembrane helix</keyword>
<name>A0A075R6P9_BRELA</name>
<feature type="transmembrane region" description="Helical" evidence="6">
    <location>
        <begin position="181"/>
        <end position="203"/>
    </location>
</feature>
<dbReference type="HOGENOM" id="CLU_031275_4_0_9"/>
<feature type="transmembrane region" description="Helical" evidence="6">
    <location>
        <begin position="21"/>
        <end position="38"/>
    </location>
</feature>
<evidence type="ECO:0000256" key="6">
    <source>
        <dbReference type="SAM" id="Phobius"/>
    </source>
</evidence>
<comment type="similarity">
    <text evidence="2">Belongs to the autoinducer-2 exporter (AI-2E) (TC 2.A.86) family.</text>
</comment>
<evidence type="ECO:0000256" key="4">
    <source>
        <dbReference type="ARBA" id="ARBA00022989"/>
    </source>
</evidence>
<proteinExistence type="inferred from homology"/>
<organism evidence="7 8">
    <name type="scientific">Brevibacillus laterosporus LMG 15441</name>
    <dbReference type="NCBI Taxonomy" id="1042163"/>
    <lineage>
        <taxon>Bacteria</taxon>
        <taxon>Bacillati</taxon>
        <taxon>Bacillota</taxon>
        <taxon>Bacilli</taxon>
        <taxon>Bacillales</taxon>
        <taxon>Paenibacillaceae</taxon>
        <taxon>Brevibacillus</taxon>
    </lineage>
</organism>
<dbReference type="GO" id="GO:0016020">
    <property type="term" value="C:membrane"/>
    <property type="evidence" value="ECO:0007669"/>
    <property type="project" value="UniProtKB-SubCell"/>
</dbReference>
<dbReference type="Proteomes" id="UP000005850">
    <property type="component" value="Chromosome"/>
</dbReference>
<evidence type="ECO:0000256" key="3">
    <source>
        <dbReference type="ARBA" id="ARBA00022692"/>
    </source>
</evidence>
<dbReference type="Pfam" id="PF01594">
    <property type="entry name" value="AI-2E_transport"/>
    <property type="match status" value="1"/>
</dbReference>
<feature type="transmembrane region" description="Helical" evidence="6">
    <location>
        <begin position="74"/>
        <end position="96"/>
    </location>
</feature>
<evidence type="ECO:0000313" key="7">
    <source>
        <dbReference type="EMBL" id="AIG25255.1"/>
    </source>
</evidence>
<keyword evidence="8" id="KW-1185">Reference proteome</keyword>